<dbReference type="PANTHER" id="PTHR22792:SF132">
    <property type="entry name" value="LA-RELATED PROTEIN 1"/>
    <property type="match status" value="1"/>
</dbReference>
<feature type="domain" description="HTH La-type RNA-binding" evidence="4">
    <location>
        <begin position="312"/>
        <end position="405"/>
    </location>
</feature>
<dbReference type="PROSITE" id="PS50961">
    <property type="entry name" value="HTH_LA"/>
    <property type="match status" value="1"/>
</dbReference>
<feature type="compositionally biased region" description="Polar residues" evidence="3">
    <location>
        <begin position="213"/>
        <end position="224"/>
    </location>
</feature>
<dbReference type="Gene3D" id="1.10.10.10">
    <property type="entry name" value="Winged helix-like DNA-binding domain superfamily/Winged helix DNA-binding domain"/>
    <property type="match status" value="1"/>
</dbReference>
<dbReference type="Proteomes" id="UP000019384">
    <property type="component" value="Unassembled WGS sequence"/>
</dbReference>
<feature type="compositionally biased region" description="Low complexity" evidence="3">
    <location>
        <begin position="26"/>
        <end position="45"/>
    </location>
</feature>
<name>W6MKF7_9ASCO</name>
<evidence type="ECO:0000256" key="3">
    <source>
        <dbReference type="SAM" id="MobiDB-lite"/>
    </source>
</evidence>
<proteinExistence type="predicted"/>
<dbReference type="InterPro" id="IPR036388">
    <property type="entry name" value="WH-like_DNA-bd_sf"/>
</dbReference>
<dbReference type="GO" id="GO:0045727">
    <property type="term" value="P:positive regulation of translation"/>
    <property type="evidence" value="ECO:0007669"/>
    <property type="project" value="TreeGrafter"/>
</dbReference>
<feature type="compositionally biased region" description="Basic and acidic residues" evidence="3">
    <location>
        <begin position="47"/>
        <end position="62"/>
    </location>
</feature>
<dbReference type="InterPro" id="IPR036390">
    <property type="entry name" value="WH_DNA-bd_sf"/>
</dbReference>
<dbReference type="STRING" id="1382522.W6MKF7"/>
<dbReference type="SMART" id="SM00715">
    <property type="entry name" value="LA"/>
    <property type="match status" value="1"/>
</dbReference>
<gene>
    <name evidence="5" type="ORF">KUCA_T00002455001</name>
</gene>
<feature type="compositionally biased region" description="Low complexity" evidence="3">
    <location>
        <begin position="419"/>
        <end position="432"/>
    </location>
</feature>
<feature type="compositionally biased region" description="Polar residues" evidence="3">
    <location>
        <begin position="123"/>
        <end position="134"/>
    </location>
</feature>
<reference evidence="5" key="1">
    <citation type="submission" date="2013-12" db="EMBL/GenBank/DDBJ databases">
        <authorList>
            <person name="Genoscope - CEA"/>
        </authorList>
    </citation>
    <scope>NUCLEOTIDE SEQUENCE</scope>
    <source>
        <strain evidence="5">CBS 1993</strain>
    </source>
</reference>
<evidence type="ECO:0000313" key="5">
    <source>
        <dbReference type="EMBL" id="CDK26483.1"/>
    </source>
</evidence>
<dbReference type="PANTHER" id="PTHR22792">
    <property type="entry name" value="LUPUS LA PROTEIN-RELATED"/>
    <property type="match status" value="1"/>
</dbReference>
<evidence type="ECO:0000256" key="2">
    <source>
        <dbReference type="PROSITE-ProRule" id="PRU00332"/>
    </source>
</evidence>
<feature type="compositionally biased region" description="Low complexity" evidence="3">
    <location>
        <begin position="272"/>
        <end position="283"/>
    </location>
</feature>
<dbReference type="Pfam" id="PF05383">
    <property type="entry name" value="La"/>
    <property type="match status" value="1"/>
</dbReference>
<feature type="region of interest" description="Disordered" evidence="3">
    <location>
        <begin position="1"/>
        <end position="283"/>
    </location>
</feature>
<dbReference type="InterPro" id="IPR006630">
    <property type="entry name" value="La_HTH"/>
</dbReference>
<feature type="compositionally biased region" description="Basic residues" evidence="3">
    <location>
        <begin position="252"/>
        <end position="271"/>
    </location>
</feature>
<feature type="compositionally biased region" description="Acidic residues" evidence="3">
    <location>
        <begin position="433"/>
        <end position="445"/>
    </location>
</feature>
<keyword evidence="6" id="KW-1185">Reference proteome</keyword>
<dbReference type="GO" id="GO:0003723">
    <property type="term" value="F:RNA binding"/>
    <property type="evidence" value="ECO:0007669"/>
    <property type="project" value="UniProtKB-UniRule"/>
</dbReference>
<feature type="compositionally biased region" description="Polar residues" evidence="3">
    <location>
        <begin position="86"/>
        <end position="105"/>
    </location>
</feature>
<dbReference type="GO" id="GO:0010494">
    <property type="term" value="C:cytoplasmic stress granule"/>
    <property type="evidence" value="ECO:0007669"/>
    <property type="project" value="TreeGrafter"/>
</dbReference>
<accession>W6MKF7</accession>
<protein>
    <recommendedName>
        <fullName evidence="4">HTH La-type RNA-binding domain-containing protein</fullName>
    </recommendedName>
</protein>
<evidence type="ECO:0000313" key="6">
    <source>
        <dbReference type="Proteomes" id="UP000019384"/>
    </source>
</evidence>
<dbReference type="SUPFAM" id="SSF46785">
    <property type="entry name" value="Winged helix' DNA-binding domain"/>
    <property type="match status" value="1"/>
</dbReference>
<evidence type="ECO:0000256" key="1">
    <source>
        <dbReference type="ARBA" id="ARBA00022884"/>
    </source>
</evidence>
<feature type="region of interest" description="Disordered" evidence="3">
    <location>
        <begin position="409"/>
        <end position="445"/>
    </location>
</feature>
<dbReference type="RefSeq" id="XP_022458486.1">
    <property type="nucleotide sequence ID" value="XM_022602709.1"/>
</dbReference>
<sequence length="445" mass="48834">MSSISYANAASGAPTKAEKSEIIADTTPVATSAVSPPVAAPAETPEGSEKPEKAETKPEAPKKNLAPAPVPEKNAWGTAPAAAPANSVSAPFQVSLGSSKPSAKITNGKEKWVPFKASVVLPTPSSGKSNGKPQNKSKAKKTPQGNGKPTDPKAPKPKSTKKPANGVAKSEEVKREEKKTTEEEQAQETTLEEQHSESQSLSSEPAESEQQHSDLQQHQLPQQHRNYKGTDFQPRQNGYKKYPRHGSNGTASHHHQNGFHHNGNHHHHQNGFHHNGVFQPQQPQAFVPHNGFMRFPQIPPQFMIPQPQHQQQQFFQEALFSLSRQIDYYFSTENLVKDIYLRKQMNSKGYIPLLKIASFNRVLALSGGDFNMVLTALSMCQNLETVGTEIIKLRTKFGYEKWVLPFDQREESGKDESVPETAPVVPVAAAEESAAETEEVANENI</sequence>
<dbReference type="GO" id="GO:0005829">
    <property type="term" value="C:cytosol"/>
    <property type="evidence" value="ECO:0007669"/>
    <property type="project" value="TreeGrafter"/>
</dbReference>
<dbReference type="OrthoDB" id="340227at2759"/>
<dbReference type="AlphaFoldDB" id="W6MKF7"/>
<evidence type="ECO:0000259" key="4">
    <source>
        <dbReference type="PROSITE" id="PS50961"/>
    </source>
</evidence>
<dbReference type="GeneID" id="34519874"/>
<dbReference type="HOGENOM" id="CLU_580166_0_0_1"/>
<keyword evidence="1 2" id="KW-0694">RNA-binding</keyword>
<dbReference type="EMBL" id="HG793127">
    <property type="protein sequence ID" value="CDK26483.1"/>
    <property type="molecule type" value="Genomic_DNA"/>
</dbReference>
<organism evidence="5 6">
    <name type="scientific">Kuraishia capsulata CBS 1993</name>
    <dbReference type="NCBI Taxonomy" id="1382522"/>
    <lineage>
        <taxon>Eukaryota</taxon>
        <taxon>Fungi</taxon>
        <taxon>Dikarya</taxon>
        <taxon>Ascomycota</taxon>
        <taxon>Saccharomycotina</taxon>
        <taxon>Pichiomycetes</taxon>
        <taxon>Pichiales</taxon>
        <taxon>Pichiaceae</taxon>
        <taxon>Kuraishia</taxon>
    </lineage>
</organism>
<reference evidence="5" key="2">
    <citation type="submission" date="2014-02" db="EMBL/GenBank/DDBJ databases">
        <title>Complete DNA sequence of /Kuraishia capsulata/ illustrates novel genomic features among budding yeasts (/Saccharomycotina/).</title>
        <authorList>
            <person name="Morales L."/>
            <person name="Noel B."/>
            <person name="Porcel B."/>
            <person name="Marcet-Houben M."/>
            <person name="Hullo M-F."/>
            <person name="Sacerdot C."/>
            <person name="Tekaia F."/>
            <person name="Leh-Louis V."/>
            <person name="Despons L."/>
            <person name="Khanna V."/>
            <person name="Aury J-M."/>
            <person name="Barbe V."/>
            <person name="Couloux A."/>
            <person name="Labadie K."/>
            <person name="Pelletier E."/>
            <person name="Souciet J-L."/>
            <person name="Boekhout T."/>
            <person name="Gabaldon T."/>
            <person name="Wincker P."/>
            <person name="Dujon B."/>
        </authorList>
    </citation>
    <scope>NUCLEOTIDE SEQUENCE</scope>
    <source>
        <strain evidence="5">CBS 1993</strain>
    </source>
</reference>
<feature type="compositionally biased region" description="Basic and acidic residues" evidence="3">
    <location>
        <begin position="169"/>
        <end position="182"/>
    </location>
</feature>
<dbReference type="InterPro" id="IPR045180">
    <property type="entry name" value="La_dom_prot"/>
</dbReference>